<feature type="compositionally biased region" description="Basic and acidic residues" evidence="11">
    <location>
        <begin position="350"/>
        <end position="360"/>
    </location>
</feature>
<protein>
    <recommendedName>
        <fullName evidence="2">cyclin-dependent kinase</fullName>
        <ecNumber evidence="2">2.7.11.22</ecNumber>
    </recommendedName>
</protein>
<dbReference type="EMBL" id="VFQX01000052">
    <property type="protein sequence ID" value="KAF0974517.1"/>
    <property type="molecule type" value="Genomic_DNA"/>
</dbReference>
<proteinExistence type="inferred from homology"/>
<dbReference type="GO" id="GO:0000307">
    <property type="term" value="C:cyclin-dependent protein kinase holoenzyme complex"/>
    <property type="evidence" value="ECO:0007669"/>
    <property type="project" value="TreeGrafter"/>
</dbReference>
<accession>A0A6A5BBP7</accession>
<dbReference type="PROSITE" id="PS00107">
    <property type="entry name" value="PROTEIN_KINASE_ATP"/>
    <property type="match status" value="1"/>
</dbReference>
<dbReference type="FunFam" id="3.30.200.20:FF:000124">
    <property type="entry name" value="Cyclin-dependent kinase 4"/>
    <property type="match status" value="1"/>
</dbReference>
<comment type="catalytic activity">
    <reaction evidence="8">
        <text>L-threonyl-[protein] + ATP = O-phospho-L-threonyl-[protein] + ADP + H(+)</text>
        <dbReference type="Rhea" id="RHEA:46608"/>
        <dbReference type="Rhea" id="RHEA-COMP:11060"/>
        <dbReference type="Rhea" id="RHEA-COMP:11605"/>
        <dbReference type="ChEBI" id="CHEBI:15378"/>
        <dbReference type="ChEBI" id="CHEBI:30013"/>
        <dbReference type="ChEBI" id="CHEBI:30616"/>
        <dbReference type="ChEBI" id="CHEBI:61977"/>
        <dbReference type="ChEBI" id="CHEBI:456216"/>
        <dbReference type="EC" id="2.7.11.22"/>
    </reaction>
</comment>
<name>A0A6A5BBP7_NAEFO</name>
<evidence type="ECO:0000256" key="9">
    <source>
        <dbReference type="ARBA" id="ARBA00048367"/>
    </source>
</evidence>
<evidence type="ECO:0000256" key="4">
    <source>
        <dbReference type="ARBA" id="ARBA00022679"/>
    </source>
</evidence>
<dbReference type="Gene3D" id="1.10.510.10">
    <property type="entry name" value="Transferase(Phosphotransferase) domain 1"/>
    <property type="match status" value="1"/>
</dbReference>
<comment type="similarity">
    <text evidence="1">Belongs to the protein kinase superfamily. CMGC Ser/Thr protein kinase family. CDC2/CDKX subfamily.</text>
</comment>
<evidence type="ECO:0000256" key="3">
    <source>
        <dbReference type="ARBA" id="ARBA00022527"/>
    </source>
</evidence>
<dbReference type="InterPro" id="IPR017441">
    <property type="entry name" value="Protein_kinase_ATP_BS"/>
</dbReference>
<feature type="domain" description="Protein kinase" evidence="12">
    <location>
        <begin position="26"/>
        <end position="320"/>
    </location>
</feature>
<dbReference type="SUPFAM" id="SSF56112">
    <property type="entry name" value="Protein kinase-like (PK-like)"/>
    <property type="match status" value="1"/>
</dbReference>
<evidence type="ECO:0000313" key="14">
    <source>
        <dbReference type="Proteomes" id="UP000444721"/>
    </source>
</evidence>
<comment type="caution">
    <text evidence="13">The sequence shown here is derived from an EMBL/GenBank/DDBJ whole genome shotgun (WGS) entry which is preliminary data.</text>
</comment>
<evidence type="ECO:0000256" key="7">
    <source>
        <dbReference type="ARBA" id="ARBA00022840"/>
    </source>
</evidence>
<feature type="region of interest" description="Disordered" evidence="11">
    <location>
        <begin position="350"/>
        <end position="378"/>
    </location>
</feature>
<dbReference type="FunFam" id="1.10.510.10:FF:000624">
    <property type="entry name" value="Mitogen-activated protein kinase"/>
    <property type="match status" value="1"/>
</dbReference>
<keyword evidence="3" id="KW-0723">Serine/threonine-protein kinase</keyword>
<dbReference type="SMART" id="SM00220">
    <property type="entry name" value="S_TKc"/>
    <property type="match status" value="1"/>
</dbReference>
<sequence>MPQLNTSSRSSSSASGVFRSVEWDKYKEVVEIGSGAYGRVYSARCRSNNKLVAIKTIRLANDEDGIPIAVVRELTHLRSLKHQNIVALQDVFMTDDDSTICMVMEYVPHDLSGVVNCLQSVLDEAFIKSVMKQLLSALAFIHESGSVHCDLKTSNVFLHSDGQVKLGDFNLSRRIHPEELGLVQHFSRNIVTLWYRPPELLVDRHGTSRYGAEVDMWSLGCIFAELLLRTPLFPGSDEIEQLSKIFQILGTPNQRNWPDACKHSTFKEYFSNKPIPNTLRLRFKEFADYNPQIVDLLEKLLKLDPRERISAKQALNHPWFTQSPQPHESTVTLPSHVTPLNENWVKQQIEMRKAESERENPKKRKEHPKPSTSTCYQHEFDNVCLPSNKKKIKQF</sequence>
<keyword evidence="7 10" id="KW-0067">ATP-binding</keyword>
<dbReference type="Gene3D" id="3.30.200.20">
    <property type="entry name" value="Phosphorylase Kinase, domain 1"/>
    <property type="match status" value="1"/>
</dbReference>
<comment type="catalytic activity">
    <reaction evidence="9">
        <text>L-seryl-[protein] + ATP = O-phospho-L-seryl-[protein] + ADP + H(+)</text>
        <dbReference type="Rhea" id="RHEA:17989"/>
        <dbReference type="Rhea" id="RHEA-COMP:9863"/>
        <dbReference type="Rhea" id="RHEA-COMP:11604"/>
        <dbReference type="ChEBI" id="CHEBI:15378"/>
        <dbReference type="ChEBI" id="CHEBI:29999"/>
        <dbReference type="ChEBI" id="CHEBI:30616"/>
        <dbReference type="ChEBI" id="CHEBI:83421"/>
        <dbReference type="ChEBI" id="CHEBI:456216"/>
        <dbReference type="EC" id="2.7.11.22"/>
    </reaction>
</comment>
<dbReference type="GO" id="GO:0005634">
    <property type="term" value="C:nucleus"/>
    <property type="evidence" value="ECO:0007669"/>
    <property type="project" value="TreeGrafter"/>
</dbReference>
<keyword evidence="4" id="KW-0808">Transferase</keyword>
<dbReference type="GO" id="GO:0005524">
    <property type="term" value="F:ATP binding"/>
    <property type="evidence" value="ECO:0007669"/>
    <property type="project" value="UniProtKB-UniRule"/>
</dbReference>
<evidence type="ECO:0000256" key="5">
    <source>
        <dbReference type="ARBA" id="ARBA00022741"/>
    </source>
</evidence>
<dbReference type="AlphaFoldDB" id="A0A6A5BBP7"/>
<dbReference type="PROSITE" id="PS50011">
    <property type="entry name" value="PROTEIN_KINASE_DOM"/>
    <property type="match status" value="1"/>
</dbReference>
<evidence type="ECO:0000313" key="13">
    <source>
        <dbReference type="EMBL" id="KAF0974517.1"/>
    </source>
</evidence>
<dbReference type="OrthoDB" id="204883at2759"/>
<evidence type="ECO:0000256" key="2">
    <source>
        <dbReference type="ARBA" id="ARBA00012425"/>
    </source>
</evidence>
<dbReference type="InterPro" id="IPR000719">
    <property type="entry name" value="Prot_kinase_dom"/>
</dbReference>
<dbReference type="PANTHER" id="PTHR24056:SF546">
    <property type="entry name" value="CYCLIN-DEPENDENT KINASE 12"/>
    <property type="match status" value="1"/>
</dbReference>
<dbReference type="Pfam" id="PF00069">
    <property type="entry name" value="Pkinase"/>
    <property type="match status" value="1"/>
</dbReference>
<evidence type="ECO:0000256" key="6">
    <source>
        <dbReference type="ARBA" id="ARBA00022777"/>
    </source>
</evidence>
<keyword evidence="5 10" id="KW-0547">Nucleotide-binding</keyword>
<keyword evidence="6" id="KW-0418">Kinase</keyword>
<dbReference type="InterPro" id="IPR050108">
    <property type="entry name" value="CDK"/>
</dbReference>
<feature type="binding site" evidence="10">
    <location>
        <position position="55"/>
    </location>
    <ligand>
        <name>ATP</name>
        <dbReference type="ChEBI" id="CHEBI:30616"/>
    </ligand>
</feature>
<evidence type="ECO:0000259" key="12">
    <source>
        <dbReference type="PROSITE" id="PS50011"/>
    </source>
</evidence>
<keyword evidence="14" id="KW-1185">Reference proteome</keyword>
<dbReference type="GO" id="GO:0008353">
    <property type="term" value="F:RNA polymerase II CTD heptapeptide repeat kinase activity"/>
    <property type="evidence" value="ECO:0007669"/>
    <property type="project" value="TreeGrafter"/>
</dbReference>
<gene>
    <name evidence="13" type="ORF">FDP41_006549</name>
</gene>
<evidence type="ECO:0000256" key="10">
    <source>
        <dbReference type="PROSITE-ProRule" id="PRU10141"/>
    </source>
</evidence>
<dbReference type="RefSeq" id="XP_044559230.1">
    <property type="nucleotide sequence ID" value="XM_044710196.1"/>
</dbReference>
<dbReference type="VEuPathDB" id="AmoebaDB:FDP41_006549"/>
<evidence type="ECO:0000256" key="1">
    <source>
        <dbReference type="ARBA" id="ARBA00006485"/>
    </source>
</evidence>
<dbReference type="GO" id="GO:0004693">
    <property type="term" value="F:cyclin-dependent protein serine/threonine kinase activity"/>
    <property type="evidence" value="ECO:0007669"/>
    <property type="project" value="UniProtKB-EC"/>
</dbReference>
<reference evidence="13 14" key="1">
    <citation type="journal article" date="2019" name="Sci. Rep.">
        <title>Nanopore sequencing improves the draft genome of the human pathogenic amoeba Naegleria fowleri.</title>
        <authorList>
            <person name="Liechti N."/>
            <person name="Schurch N."/>
            <person name="Bruggmann R."/>
            <person name="Wittwer M."/>
        </authorList>
    </citation>
    <scope>NUCLEOTIDE SEQUENCE [LARGE SCALE GENOMIC DNA]</scope>
    <source>
        <strain evidence="13 14">ATCC 30894</strain>
    </source>
</reference>
<organism evidence="13 14">
    <name type="scientific">Naegleria fowleri</name>
    <name type="common">Brain eating amoeba</name>
    <dbReference type="NCBI Taxonomy" id="5763"/>
    <lineage>
        <taxon>Eukaryota</taxon>
        <taxon>Discoba</taxon>
        <taxon>Heterolobosea</taxon>
        <taxon>Tetramitia</taxon>
        <taxon>Eutetramitia</taxon>
        <taxon>Vahlkampfiidae</taxon>
        <taxon>Naegleria</taxon>
    </lineage>
</organism>
<dbReference type="Proteomes" id="UP000444721">
    <property type="component" value="Unassembled WGS sequence"/>
</dbReference>
<dbReference type="GeneID" id="68113767"/>
<dbReference type="EC" id="2.7.11.22" evidence="2"/>
<dbReference type="InterPro" id="IPR011009">
    <property type="entry name" value="Kinase-like_dom_sf"/>
</dbReference>
<evidence type="ECO:0000256" key="8">
    <source>
        <dbReference type="ARBA" id="ARBA00047811"/>
    </source>
</evidence>
<dbReference type="OMA" id="SITPAVW"/>
<dbReference type="PANTHER" id="PTHR24056">
    <property type="entry name" value="CELL DIVISION PROTEIN KINASE"/>
    <property type="match status" value="1"/>
</dbReference>
<dbReference type="VEuPathDB" id="AmoebaDB:NF0022340"/>
<evidence type="ECO:0000256" key="11">
    <source>
        <dbReference type="SAM" id="MobiDB-lite"/>
    </source>
</evidence>
<dbReference type="GO" id="GO:0032968">
    <property type="term" value="P:positive regulation of transcription elongation by RNA polymerase II"/>
    <property type="evidence" value="ECO:0007669"/>
    <property type="project" value="TreeGrafter"/>
</dbReference>
<dbReference type="VEuPathDB" id="AmoebaDB:NfTy_089100"/>